<protein>
    <recommendedName>
        <fullName evidence="3">DUF3615 domain-containing protein</fullName>
    </recommendedName>
</protein>
<dbReference type="Pfam" id="PF12274">
    <property type="entry name" value="DUF3615"/>
    <property type="match status" value="1"/>
</dbReference>
<evidence type="ECO:0000256" key="1">
    <source>
        <dbReference type="SAM" id="Coils"/>
    </source>
</evidence>
<evidence type="ECO:0000313" key="4">
    <source>
        <dbReference type="EMBL" id="CAL4916401.1"/>
    </source>
</evidence>
<dbReference type="PANTHER" id="PTHR33326:SF22">
    <property type="entry name" value="OS10G0372700 PROTEIN"/>
    <property type="match status" value="1"/>
</dbReference>
<evidence type="ECO:0000313" key="5">
    <source>
        <dbReference type="Proteomes" id="UP001497457"/>
    </source>
</evidence>
<reference evidence="4 5" key="2">
    <citation type="submission" date="2024-10" db="EMBL/GenBank/DDBJ databases">
        <authorList>
            <person name="Ryan C."/>
        </authorList>
    </citation>
    <scope>NUCLEOTIDE SEQUENCE [LARGE SCALE GENOMIC DNA]</scope>
</reference>
<dbReference type="AlphaFoldDB" id="A0ABC8WXH6"/>
<sequence length="265" mass="30394">MAAPATMARKPLGHRGRLGGLSTMECKGKSKFFQEHQATREKEENKGYDPSAHRWRFTEPAPLPDGKWKFPKSVLDEHAKEEKARLNREEKQRIEEKLQLRRQVEEELQKRKKLFPPGKAPPSDKQLRKEVVREYRLARAEERHVKNVQIAMRVINRKYPDSNYELKKINEKCTIFEYGSAYCHYNFTAYSPSSGYLFCFAEVDADPENEHHVCQCCTIGSGPSGCCMGCLNQGVAVTHPSSDMFIGGQESFVEFCCDSDSDDDF</sequence>
<feature type="region of interest" description="Disordered" evidence="2">
    <location>
        <begin position="1"/>
        <end position="23"/>
    </location>
</feature>
<evidence type="ECO:0000256" key="2">
    <source>
        <dbReference type="SAM" id="MobiDB-lite"/>
    </source>
</evidence>
<feature type="region of interest" description="Disordered" evidence="2">
    <location>
        <begin position="36"/>
        <end position="68"/>
    </location>
</feature>
<feature type="compositionally biased region" description="Basic and acidic residues" evidence="2">
    <location>
        <begin position="36"/>
        <end position="47"/>
    </location>
</feature>
<dbReference type="PANTHER" id="PTHR33326">
    <property type="entry name" value="OS05G0543800 PROTEIN"/>
    <property type="match status" value="1"/>
</dbReference>
<keyword evidence="5" id="KW-1185">Reference proteome</keyword>
<evidence type="ECO:0000259" key="3">
    <source>
        <dbReference type="Pfam" id="PF12274"/>
    </source>
</evidence>
<reference evidence="5" key="1">
    <citation type="submission" date="2024-06" db="EMBL/GenBank/DDBJ databases">
        <authorList>
            <person name="Ryan C."/>
        </authorList>
    </citation>
    <scope>NUCLEOTIDE SEQUENCE [LARGE SCALE GENOMIC DNA]</scope>
</reference>
<gene>
    <name evidence="4" type="ORF">URODEC1_LOCUS17985</name>
</gene>
<name>A0ABC8WXH6_9POAL</name>
<proteinExistence type="predicted"/>
<feature type="coiled-coil region" evidence="1">
    <location>
        <begin position="72"/>
        <end position="114"/>
    </location>
</feature>
<dbReference type="Proteomes" id="UP001497457">
    <property type="component" value="Chromosome 13rd"/>
</dbReference>
<dbReference type="InterPro" id="IPR022059">
    <property type="entry name" value="DUF3615"/>
</dbReference>
<feature type="domain" description="DUF3615" evidence="3">
    <location>
        <begin position="158"/>
        <end position="240"/>
    </location>
</feature>
<dbReference type="EMBL" id="OZ075123">
    <property type="protein sequence ID" value="CAL4916401.1"/>
    <property type="molecule type" value="Genomic_DNA"/>
</dbReference>
<accession>A0ABC8WXH6</accession>
<organism evidence="4 5">
    <name type="scientific">Urochloa decumbens</name>
    <dbReference type="NCBI Taxonomy" id="240449"/>
    <lineage>
        <taxon>Eukaryota</taxon>
        <taxon>Viridiplantae</taxon>
        <taxon>Streptophyta</taxon>
        <taxon>Embryophyta</taxon>
        <taxon>Tracheophyta</taxon>
        <taxon>Spermatophyta</taxon>
        <taxon>Magnoliopsida</taxon>
        <taxon>Liliopsida</taxon>
        <taxon>Poales</taxon>
        <taxon>Poaceae</taxon>
        <taxon>PACMAD clade</taxon>
        <taxon>Panicoideae</taxon>
        <taxon>Panicodae</taxon>
        <taxon>Paniceae</taxon>
        <taxon>Melinidinae</taxon>
        <taxon>Urochloa</taxon>
    </lineage>
</organism>
<keyword evidence="1" id="KW-0175">Coiled coil</keyword>